<proteinExistence type="predicted"/>
<dbReference type="VEuPathDB" id="VectorBase:GPAI046810"/>
<reference evidence="2" key="1">
    <citation type="submission" date="2014-03" db="EMBL/GenBank/DDBJ databases">
        <authorList>
            <person name="Aksoy S."/>
            <person name="Warren W."/>
            <person name="Wilson R.K."/>
        </authorList>
    </citation>
    <scope>NUCLEOTIDE SEQUENCE [LARGE SCALE GENOMIC DNA]</scope>
    <source>
        <strain evidence="2">IAEA</strain>
    </source>
</reference>
<dbReference type="EnsemblMetazoa" id="GPAI046810-RA">
    <property type="protein sequence ID" value="GPAI046810-PA"/>
    <property type="gene ID" value="GPAI046810"/>
</dbReference>
<protein>
    <submittedName>
        <fullName evidence="1">Uncharacterized protein</fullName>
    </submittedName>
</protein>
<keyword evidence="2" id="KW-1185">Reference proteome</keyword>
<sequence>MKAWTNGQTKGNLLNGQLLHIDETLLVDVEKVKYSLMQLPIDNISRKKDVTRTCREVSRVKELNRNIRTNKTRKRIVIPAVPILPPPPPPPTTVPLMAGDVVPIVLILGELLDMVEPFFLWKFSINDVAGLITPLCELSEKSDI</sequence>
<organism evidence="1 2">
    <name type="scientific">Glossina pallidipes</name>
    <name type="common">Tsetse fly</name>
    <dbReference type="NCBI Taxonomy" id="7398"/>
    <lineage>
        <taxon>Eukaryota</taxon>
        <taxon>Metazoa</taxon>
        <taxon>Ecdysozoa</taxon>
        <taxon>Arthropoda</taxon>
        <taxon>Hexapoda</taxon>
        <taxon>Insecta</taxon>
        <taxon>Pterygota</taxon>
        <taxon>Neoptera</taxon>
        <taxon>Endopterygota</taxon>
        <taxon>Diptera</taxon>
        <taxon>Brachycera</taxon>
        <taxon>Muscomorpha</taxon>
        <taxon>Hippoboscoidea</taxon>
        <taxon>Glossinidae</taxon>
        <taxon>Glossina</taxon>
    </lineage>
</organism>
<evidence type="ECO:0000313" key="1">
    <source>
        <dbReference type="EnsemblMetazoa" id="GPAI046810-PA"/>
    </source>
</evidence>
<reference evidence="1" key="2">
    <citation type="submission" date="2020-05" db="UniProtKB">
        <authorList>
            <consortium name="EnsemblMetazoa"/>
        </authorList>
    </citation>
    <scope>IDENTIFICATION</scope>
    <source>
        <strain evidence="1">IAEA</strain>
    </source>
</reference>
<accession>A0A1B0AIG9</accession>
<dbReference type="AlphaFoldDB" id="A0A1B0AIG9"/>
<dbReference type="Proteomes" id="UP000092445">
    <property type="component" value="Unassembled WGS sequence"/>
</dbReference>
<evidence type="ECO:0000313" key="2">
    <source>
        <dbReference type="Proteomes" id="UP000092445"/>
    </source>
</evidence>
<name>A0A1B0AIG9_GLOPL</name>